<name>A0A8D0H992_SPHPU</name>
<evidence type="ECO:0000256" key="2">
    <source>
        <dbReference type="SAM" id="SignalP"/>
    </source>
</evidence>
<comment type="similarity">
    <text evidence="1">Belongs to the actin family.</text>
</comment>
<feature type="chain" id="PRO_5034086033" evidence="2">
    <location>
        <begin position="18"/>
        <end position="243"/>
    </location>
</feature>
<dbReference type="SUPFAM" id="SSF53067">
    <property type="entry name" value="Actin-like ATPase domain"/>
    <property type="match status" value="1"/>
</dbReference>
<dbReference type="PANTHER" id="PTHR11937">
    <property type="entry name" value="ACTIN"/>
    <property type="match status" value="1"/>
</dbReference>
<keyword evidence="4" id="KW-1185">Reference proteome</keyword>
<dbReference type="Gene3D" id="3.90.640.10">
    <property type="entry name" value="Actin, Chain A, domain 4"/>
    <property type="match status" value="1"/>
</dbReference>
<dbReference type="InterPro" id="IPR043129">
    <property type="entry name" value="ATPase_NBD"/>
</dbReference>
<accession>A0A8D0H992</accession>
<feature type="signal peptide" evidence="2">
    <location>
        <begin position="1"/>
        <end position="17"/>
    </location>
</feature>
<evidence type="ECO:0000256" key="1">
    <source>
        <dbReference type="RuleBase" id="RU000487"/>
    </source>
</evidence>
<evidence type="ECO:0000313" key="3">
    <source>
        <dbReference type="Ensembl" id="ENSSPUP00000016408.1"/>
    </source>
</evidence>
<keyword evidence="2" id="KW-0732">Signal</keyword>
<dbReference type="Gene3D" id="3.30.420.40">
    <property type="match status" value="2"/>
</dbReference>
<protein>
    <submittedName>
        <fullName evidence="3">Actin like 10</fullName>
    </submittedName>
</protein>
<gene>
    <name evidence="3" type="primary">ACTL10</name>
</gene>
<proteinExistence type="inferred from homology"/>
<dbReference type="GeneTree" id="ENSGT00940000162922"/>
<dbReference type="SMART" id="SM00268">
    <property type="entry name" value="ACTIN"/>
    <property type="match status" value="1"/>
</dbReference>
<dbReference type="Proteomes" id="UP000694392">
    <property type="component" value="Unplaced"/>
</dbReference>
<dbReference type="OMA" id="HWMTRAM"/>
<organism evidence="3 4">
    <name type="scientific">Sphenodon punctatus</name>
    <name type="common">Tuatara</name>
    <name type="synonym">Hatteria punctata</name>
    <dbReference type="NCBI Taxonomy" id="8508"/>
    <lineage>
        <taxon>Eukaryota</taxon>
        <taxon>Metazoa</taxon>
        <taxon>Chordata</taxon>
        <taxon>Craniata</taxon>
        <taxon>Vertebrata</taxon>
        <taxon>Euteleostomi</taxon>
        <taxon>Lepidosauria</taxon>
        <taxon>Sphenodontia</taxon>
        <taxon>Sphenodontidae</taxon>
        <taxon>Sphenodon</taxon>
    </lineage>
</organism>
<reference evidence="3" key="1">
    <citation type="submission" date="2025-08" db="UniProtKB">
        <authorList>
            <consortium name="Ensembl"/>
        </authorList>
    </citation>
    <scope>IDENTIFICATION</scope>
</reference>
<dbReference type="Ensembl" id="ENSSPUT00000017482.1">
    <property type="protein sequence ID" value="ENSSPUP00000016408.1"/>
    <property type="gene ID" value="ENSSPUG00000012708.1"/>
</dbReference>
<evidence type="ECO:0000313" key="4">
    <source>
        <dbReference type="Proteomes" id="UP000694392"/>
    </source>
</evidence>
<sequence>MANTGLLSLCFCGRITGLSVEAGAGVSHTTPIYAGRAWTEATYRLDVAGCFLSKYMHNLLLKSSNNPELLSTLEKKTVTQLKKECCYISMDYEGDLQDKARQHCVHFQTPDGKWITLDNERFCCPEPLFRPHLLNHISPGLHLLAFQSLKKVPNELKEAVIGSIVLSGGSTMFPGFPERMCSELEALFHGRGYQIKILAAPERKMAVWTGGSMAASLQSFQHLWMTKGEYQEHGAAYVHEKFN</sequence>
<reference evidence="3" key="2">
    <citation type="submission" date="2025-09" db="UniProtKB">
        <authorList>
            <consortium name="Ensembl"/>
        </authorList>
    </citation>
    <scope>IDENTIFICATION</scope>
</reference>
<dbReference type="AlphaFoldDB" id="A0A8D0H992"/>
<dbReference type="InterPro" id="IPR004000">
    <property type="entry name" value="Actin"/>
</dbReference>
<dbReference type="Pfam" id="PF00022">
    <property type="entry name" value="Actin"/>
    <property type="match status" value="1"/>
</dbReference>